<protein>
    <recommendedName>
        <fullName evidence="7">PHD-type domain-containing protein</fullName>
    </recommendedName>
</protein>
<proteinExistence type="predicted"/>
<keyword evidence="3" id="KW-0862">Zinc</keyword>
<dbReference type="SUPFAM" id="SSF56219">
    <property type="entry name" value="DNase I-like"/>
    <property type="match status" value="1"/>
</dbReference>
<keyword evidence="1" id="KW-0479">Metal-binding</keyword>
<evidence type="ECO:0000259" key="7">
    <source>
        <dbReference type="PROSITE" id="PS50016"/>
    </source>
</evidence>
<evidence type="ECO:0000256" key="6">
    <source>
        <dbReference type="SAM" id="SignalP"/>
    </source>
</evidence>
<gene>
    <name evidence="8" type="ORF">MCOR_12081</name>
</gene>
<dbReference type="InterPro" id="IPR019786">
    <property type="entry name" value="Zinc_finger_PHD-type_CS"/>
</dbReference>
<dbReference type="SUPFAM" id="SSF57903">
    <property type="entry name" value="FYVE/PHD zinc finger"/>
    <property type="match status" value="1"/>
</dbReference>
<dbReference type="InterPro" id="IPR019787">
    <property type="entry name" value="Znf_PHD-finger"/>
</dbReference>
<dbReference type="GO" id="GO:0061343">
    <property type="term" value="P:cell adhesion involved in heart morphogenesis"/>
    <property type="evidence" value="ECO:0007669"/>
    <property type="project" value="TreeGrafter"/>
</dbReference>
<dbReference type="AlphaFoldDB" id="A0A6J8AX44"/>
<name>A0A6J8AX44_MYTCO</name>
<evidence type="ECO:0000313" key="9">
    <source>
        <dbReference type="Proteomes" id="UP000507470"/>
    </source>
</evidence>
<reference evidence="8 9" key="1">
    <citation type="submission" date="2020-06" db="EMBL/GenBank/DDBJ databases">
        <authorList>
            <person name="Li R."/>
            <person name="Bekaert M."/>
        </authorList>
    </citation>
    <scope>NUCLEOTIDE SEQUENCE [LARGE SCALE GENOMIC DNA]</scope>
    <source>
        <strain evidence="9">wild</strain>
    </source>
</reference>
<dbReference type="PANTHER" id="PTHR33395:SF22">
    <property type="entry name" value="REVERSE TRANSCRIPTASE DOMAIN-CONTAINING PROTEIN"/>
    <property type="match status" value="1"/>
</dbReference>
<dbReference type="EMBL" id="CACVKT020002071">
    <property type="protein sequence ID" value="CAC5374842.1"/>
    <property type="molecule type" value="Genomic_DNA"/>
</dbReference>
<dbReference type="Gene3D" id="3.60.10.10">
    <property type="entry name" value="Endonuclease/exonuclease/phosphatase"/>
    <property type="match status" value="1"/>
</dbReference>
<evidence type="ECO:0000313" key="8">
    <source>
        <dbReference type="EMBL" id="CAC5374842.1"/>
    </source>
</evidence>
<dbReference type="InterPro" id="IPR013083">
    <property type="entry name" value="Znf_RING/FYVE/PHD"/>
</dbReference>
<dbReference type="Proteomes" id="UP000507470">
    <property type="component" value="Unassembled WGS sequence"/>
</dbReference>
<keyword evidence="2 4" id="KW-0863">Zinc-finger</keyword>
<dbReference type="GO" id="GO:0007508">
    <property type="term" value="P:larval heart development"/>
    <property type="evidence" value="ECO:0007669"/>
    <property type="project" value="TreeGrafter"/>
</dbReference>
<dbReference type="Gene3D" id="3.30.40.10">
    <property type="entry name" value="Zinc/RING finger domain, C3HC4 (zinc finger)"/>
    <property type="match status" value="1"/>
</dbReference>
<dbReference type="PANTHER" id="PTHR33395">
    <property type="entry name" value="TRANSCRIPTASE, PUTATIVE-RELATED-RELATED"/>
    <property type="match status" value="1"/>
</dbReference>
<evidence type="ECO:0000256" key="3">
    <source>
        <dbReference type="ARBA" id="ARBA00022833"/>
    </source>
</evidence>
<keyword evidence="9" id="KW-1185">Reference proteome</keyword>
<sequence>MATTVLTYTVLVIILHGSLIRNSTTEDKQWKQSTIINSPICSPNKDCITNRITTIQCTITPFHTKHIRASTLAYLAMILITISNDVNMNPRPSQSESNYPCGTCDKPVNWDGRGIVCDTCNQWYHVSCQSMSPSLYLEHVNDSAVAWDCIACNCPNYSTFCFSMVFSTSNHFSILSESPLESPKPTNQMQPIHASTPTKSSYKTTKSKQHLRILNVNFQSIKTKQPQLENLIDSTKPDIIFGIETWINHSIKDSQIFPKGYNIFRNDRNLSGGGVLIAVKNIYITTSVPELQTDCEIVWCKLELVGYRAIYLSSYYNPRTSNEERYSLFVSMIYHYGDKMKSLDYSPMYGSDDVFCSTLSEVYHGCYFWLI</sequence>
<evidence type="ECO:0000256" key="2">
    <source>
        <dbReference type="ARBA" id="ARBA00022771"/>
    </source>
</evidence>
<keyword evidence="6" id="KW-0732">Signal</keyword>
<dbReference type="InterPro" id="IPR001965">
    <property type="entry name" value="Znf_PHD"/>
</dbReference>
<evidence type="ECO:0000256" key="1">
    <source>
        <dbReference type="ARBA" id="ARBA00022723"/>
    </source>
</evidence>
<feature type="domain" description="PHD-type" evidence="7">
    <location>
        <begin position="98"/>
        <end position="155"/>
    </location>
</feature>
<dbReference type="GO" id="GO:0008270">
    <property type="term" value="F:zinc ion binding"/>
    <property type="evidence" value="ECO:0007669"/>
    <property type="project" value="UniProtKB-KW"/>
</dbReference>
<feature type="region of interest" description="Disordered" evidence="5">
    <location>
        <begin position="179"/>
        <end position="201"/>
    </location>
</feature>
<dbReference type="InterPro" id="IPR011011">
    <property type="entry name" value="Znf_FYVE_PHD"/>
</dbReference>
<dbReference type="GO" id="GO:0031012">
    <property type="term" value="C:extracellular matrix"/>
    <property type="evidence" value="ECO:0007669"/>
    <property type="project" value="TreeGrafter"/>
</dbReference>
<dbReference type="SMART" id="SM00249">
    <property type="entry name" value="PHD"/>
    <property type="match status" value="1"/>
</dbReference>
<dbReference type="PROSITE" id="PS01359">
    <property type="entry name" value="ZF_PHD_1"/>
    <property type="match status" value="1"/>
</dbReference>
<organism evidence="8 9">
    <name type="scientific">Mytilus coruscus</name>
    <name type="common">Sea mussel</name>
    <dbReference type="NCBI Taxonomy" id="42192"/>
    <lineage>
        <taxon>Eukaryota</taxon>
        <taxon>Metazoa</taxon>
        <taxon>Spiralia</taxon>
        <taxon>Lophotrochozoa</taxon>
        <taxon>Mollusca</taxon>
        <taxon>Bivalvia</taxon>
        <taxon>Autobranchia</taxon>
        <taxon>Pteriomorphia</taxon>
        <taxon>Mytilida</taxon>
        <taxon>Mytiloidea</taxon>
        <taxon>Mytilidae</taxon>
        <taxon>Mytilinae</taxon>
        <taxon>Mytilus</taxon>
    </lineage>
</organism>
<feature type="signal peptide" evidence="6">
    <location>
        <begin position="1"/>
        <end position="25"/>
    </location>
</feature>
<evidence type="ECO:0000256" key="5">
    <source>
        <dbReference type="SAM" id="MobiDB-lite"/>
    </source>
</evidence>
<dbReference type="PROSITE" id="PS50016">
    <property type="entry name" value="ZF_PHD_2"/>
    <property type="match status" value="1"/>
</dbReference>
<feature type="chain" id="PRO_5026856239" description="PHD-type domain-containing protein" evidence="6">
    <location>
        <begin position="26"/>
        <end position="371"/>
    </location>
</feature>
<accession>A0A6J8AX44</accession>
<dbReference type="OrthoDB" id="5989495at2759"/>
<dbReference type="InterPro" id="IPR036691">
    <property type="entry name" value="Endo/exonu/phosph_ase_sf"/>
</dbReference>
<evidence type="ECO:0000256" key="4">
    <source>
        <dbReference type="PROSITE-ProRule" id="PRU00146"/>
    </source>
</evidence>